<feature type="transmembrane region" description="Helical" evidence="7">
    <location>
        <begin position="100"/>
        <end position="120"/>
    </location>
</feature>
<dbReference type="GO" id="GO:0005886">
    <property type="term" value="C:plasma membrane"/>
    <property type="evidence" value="ECO:0007669"/>
    <property type="project" value="UniProtKB-SubCell"/>
</dbReference>
<keyword evidence="4 7" id="KW-1133">Transmembrane helix</keyword>
<feature type="compositionally biased region" description="Acidic residues" evidence="6">
    <location>
        <begin position="836"/>
        <end position="845"/>
    </location>
</feature>
<dbReference type="AlphaFoldDB" id="A0AAW8AZY2"/>
<keyword evidence="11" id="KW-1185">Reference proteome</keyword>
<feature type="transmembrane region" description="Helical" evidence="7">
    <location>
        <begin position="223"/>
        <end position="240"/>
    </location>
</feature>
<feature type="domain" description="ABC-type uncharacterised transport system" evidence="8">
    <location>
        <begin position="598"/>
        <end position="908"/>
    </location>
</feature>
<evidence type="ECO:0000256" key="3">
    <source>
        <dbReference type="ARBA" id="ARBA00022692"/>
    </source>
</evidence>
<evidence type="ECO:0000256" key="4">
    <source>
        <dbReference type="ARBA" id="ARBA00022989"/>
    </source>
</evidence>
<dbReference type="Proteomes" id="UP001178354">
    <property type="component" value="Unassembled WGS sequence"/>
</dbReference>
<evidence type="ECO:0000259" key="9">
    <source>
        <dbReference type="Pfam" id="PF23357"/>
    </source>
</evidence>
<feature type="transmembrane region" description="Helical" evidence="7">
    <location>
        <begin position="63"/>
        <end position="80"/>
    </location>
</feature>
<name>A0AAW8AZY2_9GAMM</name>
<evidence type="ECO:0000259" key="8">
    <source>
        <dbReference type="Pfam" id="PF09822"/>
    </source>
</evidence>
<protein>
    <submittedName>
        <fullName evidence="10">Gldg family protein</fullName>
    </submittedName>
</protein>
<feature type="transmembrane region" description="Helical" evidence="7">
    <location>
        <begin position="140"/>
        <end position="161"/>
    </location>
</feature>
<feature type="transmembrane region" description="Helical" evidence="7">
    <location>
        <begin position="260"/>
        <end position="277"/>
    </location>
</feature>
<dbReference type="InterPro" id="IPR019196">
    <property type="entry name" value="ABC_transp_unknown"/>
</dbReference>
<sequence length="973" mass="108637">MQPDNKHIPHIRRIAAKEVSLFFASPIAYLFLATFAGISLFIFFWGESYFSRNIADVRPLFEWMPVLLIFLTSTLTMRLWSEERRTGTLEHVLTQPLPLWHFVIGKFLGCLVLLAIALVITLPLPLTVSQIGRLDWGPVWAGYLATFLLGAAYLSIGLFVSARSDNQIISLICAVALSGIFYLVGTPAITDFFGNVTGEWLRTLGTGSRFDSITRGVVDVRDLYYYLSIMIAFLTLNTFVLEKERWATRKNTPRHQSWRAVTGLLLANAICANLWLGQVTMLRIDTTEGNQYSISEATLNYLGQLQEPLLIRGYFSSKTHPLLAPLVPQMKDMIREYEIAGRGKVRVEFIDPVTDPEVEEEANKKYGIRPTPLQVADRYQTAIVNSYFSILINYGNEFQALGFQDLIEVKSQGDNSLEIQLRNPEYDLTRSIKKVLNSYRGGSDIFELIDGPITFNAYVSKDELLPEQLVSYRQGVEEVIDGLKQEAVDRLSVHYYDPDANKGAIARMIGQKYGFQPMASSMWSEDHFYFYMTLEQGDQVVQVPIEDASKETFERNLKSSIKRFASGITKTIALVTPKVDPKMEQYGITVPRFTLLGDTLAADMNVVDEDLSDGSVSPEADILIVAAPNNLKDKELFAIDQFLMKGGTVIASASPFTTTLSQQGLGLASLQGSFQDWLSHHGLTVDKKLVLDTQNTAFPMPVVRNVGGYQMQEIRVIEYPYFVDVRESGLNQDNPISANVPQVTMAWASPIQLDPEKQGERKITQLIRSSDNAWVSDDMEIMPDIDANGMAAFPAATESGSQLLGVMSEGRFTSYFAGKESPLLSVKKAETPEAGDTAEDADTESEATSNSQPAVTSVIEHSPQSARIVLYSSNDFLRDQTMTMANSAAGSEYLNPMQLMANTVDFALEDAGLLSIRSRGHFNRTLPPMERDSQVFWEYLNYALAVLALAIIAGVQKRRKKSRHQHYLNVLAN</sequence>
<feature type="transmembrane region" description="Helical" evidence="7">
    <location>
        <begin position="21"/>
        <end position="43"/>
    </location>
</feature>
<evidence type="ECO:0000313" key="11">
    <source>
        <dbReference type="Proteomes" id="UP001178354"/>
    </source>
</evidence>
<keyword evidence="5 7" id="KW-0472">Membrane</keyword>
<evidence type="ECO:0000256" key="5">
    <source>
        <dbReference type="ARBA" id="ARBA00023136"/>
    </source>
</evidence>
<dbReference type="PANTHER" id="PTHR30294">
    <property type="entry name" value="MEMBRANE COMPONENT OF ABC TRANSPORTER YHHJ-RELATED"/>
    <property type="match status" value="1"/>
</dbReference>
<evidence type="ECO:0000256" key="7">
    <source>
        <dbReference type="SAM" id="Phobius"/>
    </source>
</evidence>
<keyword evidence="3 7" id="KW-0812">Transmembrane</keyword>
<feature type="region of interest" description="Disordered" evidence="6">
    <location>
        <begin position="826"/>
        <end position="859"/>
    </location>
</feature>
<feature type="transmembrane region" description="Helical" evidence="7">
    <location>
        <begin position="168"/>
        <end position="189"/>
    </location>
</feature>
<dbReference type="Pfam" id="PF12679">
    <property type="entry name" value="ABC2_membrane_2"/>
    <property type="match status" value="1"/>
</dbReference>
<reference evidence="10" key="2">
    <citation type="submission" date="2023-08" db="EMBL/GenBank/DDBJ databases">
        <authorList>
            <person name="Luo J."/>
        </authorList>
    </citation>
    <scope>NUCLEOTIDE SEQUENCE</scope>
    <source>
        <strain evidence="10">DSM 25064</strain>
    </source>
</reference>
<keyword evidence="2" id="KW-1003">Cell membrane</keyword>
<evidence type="ECO:0000313" key="10">
    <source>
        <dbReference type="EMBL" id="MDP1519412.1"/>
    </source>
</evidence>
<organism evidence="10 11">
    <name type="scientific">Porticoccus litoralis</name>
    <dbReference type="NCBI Taxonomy" id="434086"/>
    <lineage>
        <taxon>Bacteria</taxon>
        <taxon>Pseudomonadati</taxon>
        <taxon>Pseudomonadota</taxon>
        <taxon>Gammaproteobacteria</taxon>
        <taxon>Cellvibrionales</taxon>
        <taxon>Porticoccaceae</taxon>
        <taxon>Porticoccus</taxon>
    </lineage>
</organism>
<dbReference type="InterPro" id="IPR051449">
    <property type="entry name" value="ABC-2_transporter_component"/>
</dbReference>
<dbReference type="RefSeq" id="WP_305168929.1">
    <property type="nucleotide sequence ID" value="NZ_JAUUUU010000001.1"/>
</dbReference>
<accession>A0AAW8AZY2</accession>
<evidence type="ECO:0000256" key="6">
    <source>
        <dbReference type="SAM" id="MobiDB-lite"/>
    </source>
</evidence>
<dbReference type="Pfam" id="PF23357">
    <property type="entry name" value="DUF7088"/>
    <property type="match status" value="1"/>
</dbReference>
<comment type="subcellular location">
    <subcellularLocation>
        <location evidence="1">Cell membrane</location>
        <topology evidence="1">Multi-pass membrane protein</topology>
    </subcellularLocation>
</comment>
<proteinExistence type="predicted"/>
<dbReference type="EMBL" id="JAUUUU010000001">
    <property type="protein sequence ID" value="MDP1519412.1"/>
    <property type="molecule type" value="Genomic_DNA"/>
</dbReference>
<dbReference type="Pfam" id="PF09822">
    <property type="entry name" value="ABC_transp_aux"/>
    <property type="match status" value="1"/>
</dbReference>
<reference evidence="10" key="1">
    <citation type="journal article" date="2010" name="Int. J. Syst. Evol. Microbiol.">
        <title>Porticoccus litoralis gen. nov., sp. nov., a gammaproteobacterium isolated from the Yellow Sea.</title>
        <authorList>
            <person name="Oh H.M."/>
            <person name="Kim H."/>
            <person name="Kim K.M."/>
            <person name="Min G.S."/>
            <person name="Cho J.C."/>
        </authorList>
    </citation>
    <scope>NUCLEOTIDE SEQUENCE</scope>
    <source>
        <strain evidence="10">DSM 25064</strain>
    </source>
</reference>
<dbReference type="InterPro" id="IPR055396">
    <property type="entry name" value="DUF7088"/>
</dbReference>
<evidence type="ECO:0000256" key="1">
    <source>
        <dbReference type="ARBA" id="ARBA00004651"/>
    </source>
</evidence>
<feature type="compositionally biased region" description="Polar residues" evidence="6">
    <location>
        <begin position="846"/>
        <end position="855"/>
    </location>
</feature>
<dbReference type="GO" id="GO:0140359">
    <property type="term" value="F:ABC-type transporter activity"/>
    <property type="evidence" value="ECO:0007669"/>
    <property type="project" value="InterPro"/>
</dbReference>
<feature type="transmembrane region" description="Helical" evidence="7">
    <location>
        <begin position="936"/>
        <end position="955"/>
    </location>
</feature>
<evidence type="ECO:0000256" key="2">
    <source>
        <dbReference type="ARBA" id="ARBA00022475"/>
    </source>
</evidence>
<comment type="caution">
    <text evidence="10">The sequence shown here is derived from an EMBL/GenBank/DDBJ whole genome shotgun (WGS) entry which is preliminary data.</text>
</comment>
<gene>
    <name evidence="10" type="ORF">Q8A57_00335</name>
</gene>
<feature type="domain" description="DUF7088" evidence="9">
    <location>
        <begin position="289"/>
        <end position="392"/>
    </location>
</feature>
<dbReference type="PANTHER" id="PTHR30294:SF29">
    <property type="entry name" value="MULTIDRUG ABC TRANSPORTER PERMEASE YBHS-RELATED"/>
    <property type="match status" value="1"/>
</dbReference>